<keyword evidence="1" id="KW-1133">Transmembrane helix</keyword>
<feature type="transmembrane region" description="Helical" evidence="1">
    <location>
        <begin position="6"/>
        <end position="27"/>
    </location>
</feature>
<keyword evidence="1" id="KW-0472">Membrane</keyword>
<comment type="caution">
    <text evidence="2">The sequence shown here is derived from an EMBL/GenBank/DDBJ whole genome shotgun (WGS) entry which is preliminary data.</text>
</comment>
<accession>A0A9X3NF00</accession>
<proteinExistence type="predicted"/>
<sequence>MSGVAVFFLVLMVFVAVTGLGMGLALVHDVGGFASWVVERHRRHEARTRSANGYSIPSLQVARQKGQQLVLFGLLWEVVLLVGVVISR</sequence>
<reference evidence="2" key="1">
    <citation type="submission" date="2022-10" db="EMBL/GenBank/DDBJ databases">
        <title>The WGS of Solirubrobacter phytolaccae KCTC 29190.</title>
        <authorList>
            <person name="Jiang Z."/>
        </authorList>
    </citation>
    <scope>NUCLEOTIDE SEQUENCE</scope>
    <source>
        <strain evidence="2">KCTC 29190</strain>
    </source>
</reference>
<name>A0A9X3NF00_9ACTN</name>
<organism evidence="2 3">
    <name type="scientific">Solirubrobacter phytolaccae</name>
    <dbReference type="NCBI Taxonomy" id="1404360"/>
    <lineage>
        <taxon>Bacteria</taxon>
        <taxon>Bacillati</taxon>
        <taxon>Actinomycetota</taxon>
        <taxon>Thermoleophilia</taxon>
        <taxon>Solirubrobacterales</taxon>
        <taxon>Solirubrobacteraceae</taxon>
        <taxon>Solirubrobacter</taxon>
    </lineage>
</organism>
<evidence type="ECO:0000313" key="2">
    <source>
        <dbReference type="EMBL" id="MDA0184816.1"/>
    </source>
</evidence>
<dbReference type="EMBL" id="JAPDDP010000087">
    <property type="protein sequence ID" value="MDA0184816.1"/>
    <property type="molecule type" value="Genomic_DNA"/>
</dbReference>
<dbReference type="AlphaFoldDB" id="A0A9X3NF00"/>
<evidence type="ECO:0000313" key="3">
    <source>
        <dbReference type="Proteomes" id="UP001147653"/>
    </source>
</evidence>
<dbReference type="Proteomes" id="UP001147653">
    <property type="component" value="Unassembled WGS sequence"/>
</dbReference>
<protein>
    <submittedName>
        <fullName evidence="2">Uncharacterized protein</fullName>
    </submittedName>
</protein>
<dbReference type="RefSeq" id="WP_270029273.1">
    <property type="nucleotide sequence ID" value="NZ_JAPDDP010000087.1"/>
</dbReference>
<keyword evidence="1" id="KW-0812">Transmembrane</keyword>
<keyword evidence="3" id="KW-1185">Reference proteome</keyword>
<feature type="transmembrane region" description="Helical" evidence="1">
    <location>
        <begin position="69"/>
        <end position="87"/>
    </location>
</feature>
<evidence type="ECO:0000256" key="1">
    <source>
        <dbReference type="SAM" id="Phobius"/>
    </source>
</evidence>
<gene>
    <name evidence="2" type="ORF">OJ997_31225</name>
</gene>